<dbReference type="Proteomes" id="UP000502611">
    <property type="component" value="Chromosome"/>
</dbReference>
<name>A0A6M4G5S6_SPHYA</name>
<dbReference type="InterPro" id="IPR000305">
    <property type="entry name" value="GIY-YIG_endonuc"/>
</dbReference>
<accession>A0A6M4G5S6</accession>
<gene>
    <name evidence="3" type="ORF">HH800_01840</name>
</gene>
<dbReference type="AlphaFoldDB" id="A0A6M4G5S6"/>
<dbReference type="CDD" id="cd10440">
    <property type="entry name" value="GIY-YIG_COG3680"/>
    <property type="match status" value="1"/>
</dbReference>
<reference evidence="3 4" key="1">
    <citation type="submission" date="2020-04" db="EMBL/GenBank/DDBJ databases">
        <title>The Whole Genome Analysis of High salt-tolerant Sphingobium yanoikuyae YC-XJ2 with Aryl organophosphorus flame retardants (aryl-OPFRs)-degrading capacity and characteristics of Related phosphotriesterase.</title>
        <authorList>
            <person name="Li X."/>
        </authorList>
    </citation>
    <scope>NUCLEOTIDE SEQUENCE [LARGE SCALE GENOMIC DNA]</scope>
    <source>
        <strain evidence="3 4">YC-XJ2</strain>
    </source>
</reference>
<feature type="compositionally biased region" description="Basic and acidic residues" evidence="1">
    <location>
        <begin position="123"/>
        <end position="133"/>
    </location>
</feature>
<protein>
    <submittedName>
        <fullName evidence="3">GIY-YIG nuclease family protein</fullName>
    </submittedName>
</protein>
<evidence type="ECO:0000256" key="1">
    <source>
        <dbReference type="SAM" id="MobiDB-lite"/>
    </source>
</evidence>
<evidence type="ECO:0000259" key="2">
    <source>
        <dbReference type="PROSITE" id="PS50164"/>
    </source>
</evidence>
<dbReference type="RefSeq" id="WP_169860016.1">
    <property type="nucleotide sequence ID" value="NZ_CP053021.1"/>
</dbReference>
<dbReference type="PROSITE" id="PS50164">
    <property type="entry name" value="GIY_YIG"/>
    <property type="match status" value="1"/>
</dbReference>
<proteinExistence type="predicted"/>
<dbReference type="EMBL" id="CP053021">
    <property type="protein sequence ID" value="QJR01047.1"/>
    <property type="molecule type" value="Genomic_DNA"/>
</dbReference>
<feature type="domain" description="GIY-YIG" evidence="2">
    <location>
        <begin position="18"/>
        <end position="111"/>
    </location>
</feature>
<evidence type="ECO:0000313" key="3">
    <source>
        <dbReference type="EMBL" id="QJR01047.1"/>
    </source>
</evidence>
<evidence type="ECO:0000313" key="4">
    <source>
        <dbReference type="Proteomes" id="UP000502611"/>
    </source>
</evidence>
<sequence length="276" mass="30749">MNFLCDAVGVRSVLRDHQPHYVYVLCRPDGEPFYVGKGVKLRCLHHEAEARNTRLLTHKLNVIRSLHRKGGAVQYRIDSSYPDELSAHSRERALITEIGRHDLRRGPLTNQTDGGEGASNPSEESRQRRRDSLWGEADDPDRNLINKWFQKLTPVKSVPIKPVATFSRAAGLWKNDDTIGMKPRQAGAVVATALANGIMLEAGCLLPRRLHVEGVEYIIENGVGRDMVSNGMIEVHEDIVTRETLRLTASGFQFVLSIFGSKTLVDAGLLLPETIP</sequence>
<feature type="region of interest" description="Disordered" evidence="1">
    <location>
        <begin position="100"/>
        <end position="138"/>
    </location>
</feature>
<organism evidence="3 4">
    <name type="scientific">Sphingobium yanoikuyae</name>
    <name type="common">Sphingomonas yanoikuyae</name>
    <dbReference type="NCBI Taxonomy" id="13690"/>
    <lineage>
        <taxon>Bacteria</taxon>
        <taxon>Pseudomonadati</taxon>
        <taxon>Pseudomonadota</taxon>
        <taxon>Alphaproteobacteria</taxon>
        <taxon>Sphingomonadales</taxon>
        <taxon>Sphingomonadaceae</taxon>
        <taxon>Sphingobium</taxon>
    </lineage>
</organism>